<feature type="compositionally biased region" description="Basic and acidic residues" evidence="3">
    <location>
        <begin position="276"/>
        <end position="286"/>
    </location>
</feature>
<feature type="compositionally biased region" description="Basic residues" evidence="3">
    <location>
        <begin position="388"/>
        <end position="397"/>
    </location>
</feature>
<proteinExistence type="predicted"/>
<dbReference type="InterPro" id="IPR026947">
    <property type="entry name" value="UBN_middle_dom"/>
</dbReference>
<feature type="region of interest" description="Disordered" evidence="3">
    <location>
        <begin position="388"/>
        <end position="464"/>
    </location>
</feature>
<feature type="compositionally biased region" description="Low complexity" evidence="3">
    <location>
        <begin position="315"/>
        <end position="327"/>
    </location>
</feature>
<keyword evidence="2" id="KW-0175">Coiled coil</keyword>
<feature type="coiled-coil region" evidence="2">
    <location>
        <begin position="654"/>
        <end position="684"/>
    </location>
</feature>
<organism evidence="6">
    <name type="scientific">Rhodotorula toruloides</name>
    <name type="common">Yeast</name>
    <name type="synonym">Rhodosporidium toruloides</name>
    <dbReference type="NCBI Taxonomy" id="5286"/>
    <lineage>
        <taxon>Eukaryota</taxon>
        <taxon>Fungi</taxon>
        <taxon>Dikarya</taxon>
        <taxon>Basidiomycota</taxon>
        <taxon>Pucciniomycotina</taxon>
        <taxon>Microbotryomycetes</taxon>
        <taxon>Sporidiobolales</taxon>
        <taxon>Sporidiobolaceae</taxon>
        <taxon>Rhodotorula</taxon>
    </lineage>
</organism>
<feature type="region of interest" description="Disordered" evidence="3">
    <location>
        <begin position="1"/>
        <end position="354"/>
    </location>
</feature>
<reference evidence="6" key="1">
    <citation type="journal article" date="2014" name="Genome Announc.">
        <title>Draft genome sequence of Rhodosporidium toruloides CECT1137, an oleaginous yeast of biotechnological interest.</title>
        <authorList>
            <person name="Morin N."/>
            <person name="Calcas X."/>
            <person name="Devillers H."/>
            <person name="Durrens P."/>
            <person name="Sherman D.J."/>
            <person name="Nicaud J.-M."/>
            <person name="Neuveglise C."/>
        </authorList>
    </citation>
    <scope>NUCLEOTIDE SEQUENCE</scope>
    <source>
        <strain evidence="6">CECT1137</strain>
    </source>
</reference>
<protein>
    <submittedName>
        <fullName evidence="6">RHTO0S03e08988g1_1</fullName>
    </submittedName>
</protein>
<accession>A0A061ALD1</accession>
<feature type="compositionally biased region" description="Acidic residues" evidence="3">
    <location>
        <begin position="111"/>
        <end position="140"/>
    </location>
</feature>
<feature type="compositionally biased region" description="Basic and acidic residues" evidence="3">
    <location>
        <begin position="195"/>
        <end position="223"/>
    </location>
</feature>
<dbReference type="AlphaFoldDB" id="A0A061ALD1"/>
<feature type="domain" description="Hpc2-related" evidence="4">
    <location>
        <begin position="346"/>
        <end position="383"/>
    </location>
</feature>
<dbReference type="Pfam" id="PF14075">
    <property type="entry name" value="UBN_AB"/>
    <property type="match status" value="1"/>
</dbReference>
<dbReference type="EMBL" id="LK052938">
    <property type="protein sequence ID" value="CDR38391.1"/>
    <property type="molecule type" value="Genomic_DNA"/>
</dbReference>
<feature type="compositionally biased region" description="Basic and acidic residues" evidence="3">
    <location>
        <begin position="1"/>
        <end position="20"/>
    </location>
</feature>
<evidence type="ECO:0000256" key="3">
    <source>
        <dbReference type="SAM" id="MobiDB-lite"/>
    </source>
</evidence>
<feature type="compositionally biased region" description="Acidic residues" evidence="3">
    <location>
        <begin position="149"/>
        <end position="166"/>
    </location>
</feature>
<evidence type="ECO:0000256" key="1">
    <source>
        <dbReference type="ARBA" id="ARBA00022553"/>
    </source>
</evidence>
<dbReference type="InterPro" id="IPR014840">
    <property type="entry name" value="HRD"/>
</dbReference>
<feature type="compositionally biased region" description="Low complexity" evidence="3">
    <location>
        <begin position="32"/>
        <end position="52"/>
    </location>
</feature>
<evidence type="ECO:0000256" key="2">
    <source>
        <dbReference type="SAM" id="Coils"/>
    </source>
</evidence>
<evidence type="ECO:0000313" key="6">
    <source>
        <dbReference type="EMBL" id="CDR38391.1"/>
    </source>
</evidence>
<name>A0A061ALD1_RHOTO</name>
<gene>
    <name evidence="6" type="ORF">RHTO0S_03e08988g</name>
</gene>
<dbReference type="OrthoDB" id="5576775at2759"/>
<evidence type="ECO:0000259" key="4">
    <source>
        <dbReference type="Pfam" id="PF08729"/>
    </source>
</evidence>
<feature type="region of interest" description="Disordered" evidence="3">
    <location>
        <begin position="578"/>
        <end position="645"/>
    </location>
</feature>
<keyword evidence="1" id="KW-0597">Phosphoprotein</keyword>
<feature type="compositionally biased region" description="Acidic residues" evidence="3">
    <location>
        <begin position="94"/>
        <end position="103"/>
    </location>
</feature>
<dbReference type="Pfam" id="PF08729">
    <property type="entry name" value="HUN"/>
    <property type="match status" value="1"/>
</dbReference>
<feature type="domain" description="Ubinuclein middle" evidence="5">
    <location>
        <begin position="463"/>
        <end position="721"/>
    </location>
</feature>
<sequence>MPLPETHPDGDPFAERDAEAARSSWLGRLESKALAENAAESSSVASSPAPANRKNGSAPPKPALPKRESSGGTGKARQSLGFDSKGNEILVVDSDSEEDEDYEGGGAAAAADEDEASGSDEGEGSGSDEGEEGSEAGEGDETPKVGATENEEDDEDSEEDDSDDDSSSTTSERHEGGEDVEMADGGAAKAKSPKKAREGDDTGGDAEMKDGEGKEGAEGEPKEKKKRRRRQQRTPTPPPLAPKEPRPTIRLEIALPPRKDDVAPEFNIVQLAKDAGFIKDEPKKEGGDDDEGSESDGQGGRRKKGKEKADDKGTPGAAEAGEAGENGPPKKRRKRGPNAVLGRFGGYDTNDPFVDDSEVALYEPRFYARPKREGYFVCAGPVEVAPRRGRVKGSKNKPKLDENGNPVPVATTRRKSTHKVVVGADGKPVHDADASAGPSESGASVPPFGAAAQPPKKVRKKGEFSPELQEDLDMLKRESKKEPWIIKNKFPQHLKELLTSVAYHALDLEEYDDDFFAEMPKIFPYNLFTMKKLIKREVFHKRILDMTTQQDELLSVIQDGIDQSYDAQRLEFERKRAEWEKQQAEGGGSAATNLLRRTPEPTPGTPGFGGSPAITTPLIAVAECTEGSPAPGKDDDDEKGQAEPKWRFRFNEQMREALYKVSELEDKKSELISEKQSLEKATTREVNREKPHSVKNARKQLYQRIINLWPQDMMTSNQISREISNYKLKLKRVGELPADA</sequence>
<evidence type="ECO:0000259" key="5">
    <source>
        <dbReference type="Pfam" id="PF14075"/>
    </source>
</evidence>